<accession>A0A0J9W0W4</accession>
<evidence type="ECO:0000313" key="1">
    <source>
        <dbReference type="EMBL" id="KNB16739.1"/>
    </source>
</evidence>
<reference evidence="1" key="2">
    <citation type="journal article" date="2010" name="Nature">
        <title>Comparative genomics reveals mobile pathogenicity chromosomes in Fusarium.</title>
        <authorList>
            <person name="Ma L.J."/>
            <person name="van der Does H.C."/>
            <person name="Borkovich K.A."/>
            <person name="Coleman J.J."/>
            <person name="Daboussi M.J."/>
            <person name="Di Pietro A."/>
            <person name="Dufresne M."/>
            <person name="Freitag M."/>
            <person name="Grabherr M."/>
            <person name="Henrissat B."/>
            <person name="Houterman P.M."/>
            <person name="Kang S."/>
            <person name="Shim W.B."/>
            <person name="Woloshuk C."/>
            <person name="Xie X."/>
            <person name="Xu J.R."/>
            <person name="Antoniw J."/>
            <person name="Baker S.E."/>
            <person name="Bluhm B.H."/>
            <person name="Breakspear A."/>
            <person name="Brown D.W."/>
            <person name="Butchko R.A."/>
            <person name="Chapman S."/>
            <person name="Coulson R."/>
            <person name="Coutinho P.M."/>
            <person name="Danchin E.G."/>
            <person name="Diener A."/>
            <person name="Gale L.R."/>
            <person name="Gardiner D.M."/>
            <person name="Goff S."/>
            <person name="Hammond-Kosack K.E."/>
            <person name="Hilburn K."/>
            <person name="Hua-Van A."/>
            <person name="Jonkers W."/>
            <person name="Kazan K."/>
            <person name="Kodira C.D."/>
            <person name="Koehrsen M."/>
            <person name="Kumar L."/>
            <person name="Lee Y.H."/>
            <person name="Li L."/>
            <person name="Manners J.M."/>
            <person name="Miranda-Saavedra D."/>
            <person name="Mukherjee M."/>
            <person name="Park G."/>
            <person name="Park J."/>
            <person name="Park S.Y."/>
            <person name="Proctor R.H."/>
            <person name="Regev A."/>
            <person name="Ruiz-Roldan M.C."/>
            <person name="Sain D."/>
            <person name="Sakthikumar S."/>
            <person name="Sykes S."/>
            <person name="Schwartz D.C."/>
            <person name="Turgeon B.G."/>
            <person name="Wapinski I."/>
            <person name="Yoder O."/>
            <person name="Young S."/>
            <person name="Zeng Q."/>
            <person name="Zhou S."/>
            <person name="Galagan J."/>
            <person name="Cuomo C.A."/>
            <person name="Kistler H.C."/>
            <person name="Rep M."/>
        </authorList>
    </citation>
    <scope>NUCLEOTIDE SEQUENCE [LARGE SCALE GENOMIC DNA]</scope>
    <source>
        <strain evidence="1">4287</strain>
    </source>
</reference>
<dbReference type="Proteomes" id="UP000009097">
    <property type="component" value="Unassembled WGS sequence"/>
</dbReference>
<dbReference type="VEuPathDB" id="FungiDB:FOXG_21777"/>
<protein>
    <submittedName>
        <fullName evidence="1">Uncharacterized protein</fullName>
    </submittedName>
</protein>
<dbReference type="RefSeq" id="XP_018254784.1">
    <property type="nucleotide sequence ID" value="XM_018402135.1"/>
</dbReference>
<dbReference type="GeneID" id="28962483"/>
<dbReference type="KEGG" id="fox:FOXG_21777"/>
<name>A0A0J9W0W4_FUSO4</name>
<dbReference type="AlphaFoldDB" id="A0A0J9W0W4"/>
<dbReference type="EMBL" id="DS231720">
    <property type="protein sequence ID" value="KNB16739.1"/>
    <property type="molecule type" value="Genomic_DNA"/>
</dbReference>
<evidence type="ECO:0000313" key="2">
    <source>
        <dbReference type="Proteomes" id="UP000009097"/>
    </source>
</evidence>
<reference evidence="1" key="1">
    <citation type="submission" date="2007-04" db="EMBL/GenBank/DDBJ databases">
        <authorList>
            <consortium name="The Broad Institute Genome Sequencing Platform"/>
            <person name="Birren B."/>
            <person name="Lander E."/>
            <person name="Galagan J."/>
            <person name="Nusbaum C."/>
            <person name="Devon K."/>
            <person name="Ma L.-J."/>
            <person name="Jaffe D."/>
            <person name="Butler J."/>
            <person name="Alvarez P."/>
            <person name="Gnerre S."/>
            <person name="Grabherr M."/>
            <person name="Kleber M."/>
            <person name="Mauceli E."/>
            <person name="Brockman W."/>
            <person name="MacCallum I.A."/>
            <person name="Young S."/>
            <person name="LaButti K."/>
            <person name="DeCaprio D."/>
            <person name="Crawford M."/>
            <person name="Koehrsen M."/>
            <person name="Engels R."/>
            <person name="Montgomery P."/>
            <person name="Pearson M."/>
            <person name="Howarth C."/>
            <person name="Larson L."/>
            <person name="White J."/>
            <person name="O'Leary S."/>
            <person name="Kodira C."/>
            <person name="Zeng Q."/>
            <person name="Yandava C."/>
            <person name="Alvarado L."/>
            <person name="Kistler C."/>
            <person name="Shim W.-B."/>
            <person name="Kang S."/>
            <person name="Woloshuk C."/>
        </authorList>
    </citation>
    <scope>NUCLEOTIDE SEQUENCE</scope>
    <source>
        <strain evidence="1">4287</strain>
    </source>
</reference>
<gene>
    <name evidence="1" type="ORF">FOXG_21777</name>
</gene>
<sequence length="167" mass="18546">MSFMSLVGIDSRLIPRWSAYCLECDILARSQWKLHGSNIQYGTPSEENHIVRSNESLRCSKCASSSNLCPNRSTLLDHDGLVHSSTVHIFSSSDSGAHSFSPTDDSYGYTLDAESVVRMARQKNDYSMTEPHRLVVPGDGDPQVEAIGQTDGYACLATQWRERSRSI</sequence>
<proteinExistence type="predicted"/>
<organism evidence="1 2">
    <name type="scientific">Fusarium oxysporum f. sp. lycopersici (strain 4287 / CBS 123668 / FGSC 9935 / NRRL 34936)</name>
    <name type="common">Fusarium vascular wilt of tomato</name>
    <dbReference type="NCBI Taxonomy" id="426428"/>
    <lineage>
        <taxon>Eukaryota</taxon>
        <taxon>Fungi</taxon>
        <taxon>Dikarya</taxon>
        <taxon>Ascomycota</taxon>
        <taxon>Pezizomycotina</taxon>
        <taxon>Sordariomycetes</taxon>
        <taxon>Hypocreomycetidae</taxon>
        <taxon>Hypocreales</taxon>
        <taxon>Nectriaceae</taxon>
        <taxon>Fusarium</taxon>
        <taxon>Fusarium oxysporum species complex</taxon>
    </lineage>
</organism>